<feature type="compositionally biased region" description="Basic and acidic residues" evidence="7">
    <location>
        <begin position="192"/>
        <end position="206"/>
    </location>
</feature>
<evidence type="ECO:0000256" key="2">
    <source>
        <dbReference type="ARBA" id="ARBA00007317"/>
    </source>
</evidence>
<dbReference type="EC" id="2.3.1.-" evidence="6"/>
<dbReference type="InterPro" id="IPR036625">
    <property type="entry name" value="E3-bd_dom_sf"/>
</dbReference>
<evidence type="ECO:0000256" key="4">
    <source>
        <dbReference type="ARBA" id="ARBA00022823"/>
    </source>
</evidence>
<dbReference type="AlphaFoldDB" id="A0A9W6RAJ0"/>
<feature type="region of interest" description="Disordered" evidence="7">
    <location>
        <begin position="184"/>
        <end position="206"/>
    </location>
</feature>
<evidence type="ECO:0000256" key="3">
    <source>
        <dbReference type="ARBA" id="ARBA00022679"/>
    </source>
</evidence>
<accession>A0A9W6RAJ0</accession>
<dbReference type="EMBL" id="BSTI01000024">
    <property type="protein sequence ID" value="GLY70542.1"/>
    <property type="molecule type" value="Genomic_DNA"/>
</dbReference>
<organism evidence="10 11">
    <name type="scientific">Amycolatopsis taiwanensis</name>
    <dbReference type="NCBI Taxonomy" id="342230"/>
    <lineage>
        <taxon>Bacteria</taxon>
        <taxon>Bacillati</taxon>
        <taxon>Actinomycetota</taxon>
        <taxon>Actinomycetes</taxon>
        <taxon>Pseudonocardiales</taxon>
        <taxon>Pseudonocardiaceae</taxon>
        <taxon>Amycolatopsis</taxon>
    </lineage>
</organism>
<feature type="domain" description="Lipoyl-binding" evidence="8">
    <location>
        <begin position="1"/>
        <end position="76"/>
    </location>
</feature>
<dbReference type="InterPro" id="IPR023213">
    <property type="entry name" value="CAT-like_dom_sf"/>
</dbReference>
<keyword evidence="3 6" id="KW-0808">Transferase</keyword>
<dbReference type="CDD" id="cd06849">
    <property type="entry name" value="lipoyl_domain"/>
    <property type="match status" value="1"/>
</dbReference>
<dbReference type="RefSeq" id="WP_285489690.1">
    <property type="nucleotide sequence ID" value="NZ_BSTI01000024.1"/>
</dbReference>
<dbReference type="PANTHER" id="PTHR43178">
    <property type="entry name" value="DIHYDROLIPOAMIDE ACETYLTRANSFERASE COMPONENT OF PYRUVATE DEHYDROGENASE COMPLEX"/>
    <property type="match status" value="1"/>
</dbReference>
<dbReference type="InterPro" id="IPR000089">
    <property type="entry name" value="Biotin_lipoyl"/>
</dbReference>
<gene>
    <name evidence="10" type="primary">aceF</name>
    <name evidence="10" type="ORF">Atai01_71610</name>
</gene>
<keyword evidence="11" id="KW-1185">Reference proteome</keyword>
<sequence>MAQFVMPSLGADMEEGTILEWLVKPGDSVRKGDVVAVVDTTKAAVDVECFTGGTIGEILVPEGDKVPVGTPLAVINEPTTTAPSPAKPARAEKPRREKPPTKPPPASPPVRTFAAQHGIDLATVHGTGRDGAITRNDVARALAAKPRPAAAARRITPYARTVAAELGVDLSGVVADPVRARDVRAAAGAPRQRAERAEPRRREVRDDDAMRQAIATLMTRSKREIPHYYLSTTIDLHTASKWLREHNLQVPVAERVVPAALLLKASALAAKQVPQLNGRWIDGAFQPGNGIHLGVAISLRGGGLVAPAIADADTLGIPGLMAHLRDLAARTRSGRLRSSELTTATITVTNLGDLGVESVQGVIYPPQVALIGFGAISERPWAVDGMLAVHPVLTATLAADHRASDGATGARLLNTIDGLLQRPEEL</sequence>
<reference evidence="10" key="1">
    <citation type="submission" date="2023-03" db="EMBL/GenBank/DDBJ databases">
        <title>Amycolatopsis taiwanensis NBRC 103393.</title>
        <authorList>
            <person name="Ichikawa N."/>
            <person name="Sato H."/>
            <person name="Tonouchi N."/>
        </authorList>
    </citation>
    <scope>NUCLEOTIDE SEQUENCE</scope>
    <source>
        <strain evidence="10">NBRC 103393</strain>
    </source>
</reference>
<evidence type="ECO:0000256" key="1">
    <source>
        <dbReference type="ARBA" id="ARBA00001938"/>
    </source>
</evidence>
<evidence type="ECO:0000313" key="10">
    <source>
        <dbReference type="EMBL" id="GLY70542.1"/>
    </source>
</evidence>
<dbReference type="Pfam" id="PF00364">
    <property type="entry name" value="Biotin_lipoyl"/>
    <property type="match status" value="1"/>
</dbReference>
<dbReference type="GO" id="GO:0005737">
    <property type="term" value="C:cytoplasm"/>
    <property type="evidence" value="ECO:0007669"/>
    <property type="project" value="TreeGrafter"/>
</dbReference>
<evidence type="ECO:0000259" key="9">
    <source>
        <dbReference type="PROSITE" id="PS51826"/>
    </source>
</evidence>
<dbReference type="InterPro" id="IPR011053">
    <property type="entry name" value="Single_hybrid_motif"/>
</dbReference>
<dbReference type="Proteomes" id="UP001165136">
    <property type="component" value="Unassembled WGS sequence"/>
</dbReference>
<dbReference type="GO" id="GO:0031405">
    <property type="term" value="F:lipoic acid binding"/>
    <property type="evidence" value="ECO:0007669"/>
    <property type="project" value="TreeGrafter"/>
</dbReference>
<comment type="cofactor">
    <cofactor evidence="1 6">
        <name>(R)-lipoate</name>
        <dbReference type="ChEBI" id="CHEBI:83088"/>
    </cofactor>
</comment>
<name>A0A9W6RAJ0_9PSEU</name>
<evidence type="ECO:0000256" key="7">
    <source>
        <dbReference type="SAM" id="MobiDB-lite"/>
    </source>
</evidence>
<dbReference type="SUPFAM" id="SSF52777">
    <property type="entry name" value="CoA-dependent acyltransferases"/>
    <property type="match status" value="1"/>
</dbReference>
<dbReference type="InterPro" id="IPR050743">
    <property type="entry name" value="2-oxoacid_DH_E2_comp"/>
</dbReference>
<dbReference type="PROSITE" id="PS51826">
    <property type="entry name" value="PSBD"/>
    <property type="match status" value="1"/>
</dbReference>
<dbReference type="Pfam" id="PF00198">
    <property type="entry name" value="2-oxoacid_dh"/>
    <property type="match status" value="1"/>
</dbReference>
<dbReference type="Pfam" id="PF02817">
    <property type="entry name" value="E3_binding"/>
    <property type="match status" value="1"/>
</dbReference>
<keyword evidence="4 6" id="KW-0450">Lipoyl</keyword>
<evidence type="ECO:0000259" key="8">
    <source>
        <dbReference type="PROSITE" id="PS50968"/>
    </source>
</evidence>
<dbReference type="SUPFAM" id="SSF51230">
    <property type="entry name" value="Single hybrid motif"/>
    <property type="match status" value="1"/>
</dbReference>
<comment type="caution">
    <text evidence="10">The sequence shown here is derived from an EMBL/GenBank/DDBJ whole genome shotgun (WGS) entry which is preliminary data.</text>
</comment>
<feature type="region of interest" description="Disordered" evidence="7">
    <location>
        <begin position="70"/>
        <end position="109"/>
    </location>
</feature>
<evidence type="ECO:0000256" key="6">
    <source>
        <dbReference type="RuleBase" id="RU003423"/>
    </source>
</evidence>
<feature type="compositionally biased region" description="Low complexity" evidence="7">
    <location>
        <begin position="78"/>
        <end position="88"/>
    </location>
</feature>
<dbReference type="PROSITE" id="PS50968">
    <property type="entry name" value="BIOTINYL_LIPOYL"/>
    <property type="match status" value="1"/>
</dbReference>
<keyword evidence="5 6" id="KW-0012">Acyltransferase</keyword>
<proteinExistence type="inferred from homology"/>
<keyword evidence="10" id="KW-0670">Pyruvate</keyword>
<comment type="similarity">
    <text evidence="2 6">Belongs to the 2-oxoacid dehydrogenase family.</text>
</comment>
<dbReference type="InterPro" id="IPR001078">
    <property type="entry name" value="2-oxoacid_DH_actylTfrase"/>
</dbReference>
<dbReference type="Gene3D" id="3.30.559.10">
    <property type="entry name" value="Chloramphenicol acetyltransferase-like domain"/>
    <property type="match status" value="1"/>
</dbReference>
<feature type="compositionally biased region" description="Basic and acidic residues" evidence="7">
    <location>
        <begin position="89"/>
        <end position="100"/>
    </location>
</feature>
<feature type="domain" description="Peripheral subunit-binding (PSBD)" evidence="9">
    <location>
        <begin position="105"/>
        <end position="142"/>
    </location>
</feature>
<protein>
    <recommendedName>
        <fullName evidence="6">Dihydrolipoamide acetyltransferase component of pyruvate dehydrogenase complex</fullName>
        <ecNumber evidence="6">2.3.1.-</ecNumber>
    </recommendedName>
</protein>
<evidence type="ECO:0000256" key="5">
    <source>
        <dbReference type="ARBA" id="ARBA00023315"/>
    </source>
</evidence>
<dbReference type="PANTHER" id="PTHR43178:SF5">
    <property type="entry name" value="LIPOAMIDE ACYLTRANSFERASE COMPONENT OF BRANCHED-CHAIN ALPHA-KETO ACID DEHYDROGENASE COMPLEX, MITOCHONDRIAL"/>
    <property type="match status" value="1"/>
</dbReference>
<evidence type="ECO:0000313" key="11">
    <source>
        <dbReference type="Proteomes" id="UP001165136"/>
    </source>
</evidence>
<dbReference type="InterPro" id="IPR004167">
    <property type="entry name" value="PSBD"/>
</dbReference>
<dbReference type="Gene3D" id="2.40.50.100">
    <property type="match status" value="1"/>
</dbReference>
<dbReference type="Gene3D" id="4.10.320.10">
    <property type="entry name" value="E3-binding domain"/>
    <property type="match status" value="1"/>
</dbReference>
<dbReference type="GO" id="GO:0016407">
    <property type="term" value="F:acetyltransferase activity"/>
    <property type="evidence" value="ECO:0007669"/>
    <property type="project" value="TreeGrafter"/>
</dbReference>
<dbReference type="SUPFAM" id="SSF47005">
    <property type="entry name" value="Peripheral subunit-binding domain of 2-oxo acid dehydrogenase complex"/>
    <property type="match status" value="1"/>
</dbReference>